<reference evidence="4 5" key="1">
    <citation type="submission" date="2024-06" db="EMBL/GenBank/DDBJ databases">
        <title>Complete genome of Phlyctema vagabunda strain 19-DSS-EL-015.</title>
        <authorList>
            <person name="Fiorenzani C."/>
        </authorList>
    </citation>
    <scope>NUCLEOTIDE SEQUENCE [LARGE SCALE GENOMIC DNA]</scope>
    <source>
        <strain evidence="4 5">19-DSS-EL-015</strain>
    </source>
</reference>
<gene>
    <name evidence="4" type="ORF">PVAG01_02642</name>
</gene>
<protein>
    <submittedName>
        <fullName evidence="4">Acyl-coenzyme A synthetase</fullName>
    </submittedName>
</protein>
<keyword evidence="5" id="KW-1185">Reference proteome</keyword>
<dbReference type="InterPro" id="IPR042099">
    <property type="entry name" value="ANL_N_sf"/>
</dbReference>
<dbReference type="Pfam" id="PF00501">
    <property type="entry name" value="AMP-binding"/>
    <property type="match status" value="1"/>
</dbReference>
<evidence type="ECO:0000256" key="2">
    <source>
        <dbReference type="ARBA" id="ARBA00022598"/>
    </source>
</evidence>
<evidence type="ECO:0000313" key="4">
    <source>
        <dbReference type="EMBL" id="KAL3425851.1"/>
    </source>
</evidence>
<dbReference type="InterPro" id="IPR020845">
    <property type="entry name" value="AMP-binding_CS"/>
</dbReference>
<sequence length="208" mass="22323">MTVYHAAENYELPQVDLLTLLFDSPDCRSAEDTVVHIEAANPSNGITKSQARDLTRKTAYGLRHRFGIGASGPGKDVVVCISSGQPLLPIVFYGVIAAGGVYSAASSAFTASELVRQVTQGRSNLIFCSPDVKDVAMQAARDCGIALNRVVVVDSDPWSMKVIDGGQEIMSEEMLEWERVTNQKELEESLVLLLYSSGTTGPPKGKGS</sequence>
<organism evidence="4 5">
    <name type="scientific">Phlyctema vagabunda</name>
    <dbReference type="NCBI Taxonomy" id="108571"/>
    <lineage>
        <taxon>Eukaryota</taxon>
        <taxon>Fungi</taxon>
        <taxon>Dikarya</taxon>
        <taxon>Ascomycota</taxon>
        <taxon>Pezizomycotina</taxon>
        <taxon>Leotiomycetes</taxon>
        <taxon>Helotiales</taxon>
        <taxon>Dermateaceae</taxon>
        <taxon>Phlyctema</taxon>
    </lineage>
</organism>
<name>A0ABR4PR68_9HELO</name>
<dbReference type="InterPro" id="IPR000873">
    <property type="entry name" value="AMP-dep_synth/lig_dom"/>
</dbReference>
<evidence type="ECO:0000256" key="1">
    <source>
        <dbReference type="ARBA" id="ARBA00006432"/>
    </source>
</evidence>
<dbReference type="PANTHER" id="PTHR24096">
    <property type="entry name" value="LONG-CHAIN-FATTY-ACID--COA LIGASE"/>
    <property type="match status" value="1"/>
</dbReference>
<dbReference type="PANTHER" id="PTHR24096:SF149">
    <property type="entry name" value="AMP-BINDING DOMAIN-CONTAINING PROTEIN-RELATED"/>
    <property type="match status" value="1"/>
</dbReference>
<accession>A0ABR4PR68</accession>
<comment type="similarity">
    <text evidence="1">Belongs to the ATP-dependent AMP-binding enzyme family.</text>
</comment>
<feature type="domain" description="AMP-dependent synthetase/ligase" evidence="3">
    <location>
        <begin position="38"/>
        <end position="205"/>
    </location>
</feature>
<keyword evidence="2" id="KW-0436">Ligase</keyword>
<dbReference type="EMBL" id="JBFCZG010000002">
    <property type="protein sequence ID" value="KAL3425851.1"/>
    <property type="molecule type" value="Genomic_DNA"/>
</dbReference>
<evidence type="ECO:0000313" key="5">
    <source>
        <dbReference type="Proteomes" id="UP001629113"/>
    </source>
</evidence>
<dbReference type="Gene3D" id="3.40.50.12780">
    <property type="entry name" value="N-terminal domain of ligase-like"/>
    <property type="match status" value="1"/>
</dbReference>
<dbReference type="Proteomes" id="UP001629113">
    <property type="component" value="Unassembled WGS sequence"/>
</dbReference>
<evidence type="ECO:0000259" key="3">
    <source>
        <dbReference type="Pfam" id="PF00501"/>
    </source>
</evidence>
<proteinExistence type="inferred from homology"/>
<dbReference type="SUPFAM" id="SSF56801">
    <property type="entry name" value="Acetyl-CoA synthetase-like"/>
    <property type="match status" value="1"/>
</dbReference>
<dbReference type="PROSITE" id="PS00455">
    <property type="entry name" value="AMP_BINDING"/>
    <property type="match status" value="1"/>
</dbReference>
<comment type="caution">
    <text evidence="4">The sequence shown here is derived from an EMBL/GenBank/DDBJ whole genome shotgun (WGS) entry which is preliminary data.</text>
</comment>